<evidence type="ECO:0000313" key="1">
    <source>
        <dbReference type="EMBL" id="AYB32542.1"/>
    </source>
</evidence>
<dbReference type="AlphaFoldDB" id="A0A385SNW9"/>
<keyword evidence="2" id="KW-1185">Reference proteome</keyword>
<dbReference type="KEGG" id="chk:D4L85_19040"/>
<reference evidence="2" key="1">
    <citation type="submission" date="2018-09" db="EMBL/GenBank/DDBJ databases">
        <title>Chryseolinea sp. KIS68-18 isolated from soil.</title>
        <authorList>
            <person name="Weon H.-Y."/>
            <person name="Kwon S.-W."/>
            <person name="Lee S.A."/>
        </authorList>
    </citation>
    <scope>NUCLEOTIDE SEQUENCE [LARGE SCALE GENOMIC DNA]</scope>
    <source>
        <strain evidence="2">KIS68-18</strain>
    </source>
</reference>
<organism evidence="1 2">
    <name type="scientific">Chryseolinea soli</name>
    <dbReference type="NCBI Taxonomy" id="2321403"/>
    <lineage>
        <taxon>Bacteria</taxon>
        <taxon>Pseudomonadati</taxon>
        <taxon>Bacteroidota</taxon>
        <taxon>Cytophagia</taxon>
        <taxon>Cytophagales</taxon>
        <taxon>Fulvivirgaceae</taxon>
        <taxon>Chryseolinea</taxon>
    </lineage>
</organism>
<dbReference type="EMBL" id="CP032382">
    <property type="protein sequence ID" value="AYB32542.1"/>
    <property type="molecule type" value="Genomic_DNA"/>
</dbReference>
<proteinExistence type="predicted"/>
<gene>
    <name evidence="1" type="ORF">D4L85_19040</name>
</gene>
<evidence type="ECO:0000313" key="2">
    <source>
        <dbReference type="Proteomes" id="UP000266183"/>
    </source>
</evidence>
<protein>
    <submittedName>
        <fullName evidence="1">Uncharacterized protein</fullName>
    </submittedName>
</protein>
<accession>A0A385SNW9</accession>
<sequence length="169" mass="19497">MGGWCMLLPTRTIKKRTLKKTNMKNSMSLILLVFSCLTLHHVDTHAQDRMAKERLDSISLSLVNFFKERGYFEKDKSVEKCLKTIYGNDMLSTKLLGDDPIGIYTVGVLIGRARRFVLIVDSNGWKIENNGALSELEDMTAFFKRHHVKNSDIDKYLRAVLLIHEYNEQ</sequence>
<name>A0A385SNW9_9BACT</name>
<dbReference type="Proteomes" id="UP000266183">
    <property type="component" value="Chromosome"/>
</dbReference>